<dbReference type="Gene3D" id="3.30.428.10">
    <property type="entry name" value="HIT-like"/>
    <property type="match status" value="1"/>
</dbReference>
<keyword evidence="6" id="KW-1185">Reference proteome</keyword>
<evidence type="ECO:0000313" key="6">
    <source>
        <dbReference type="Proteomes" id="UP000254720"/>
    </source>
</evidence>
<evidence type="ECO:0000256" key="2">
    <source>
        <dbReference type="PIRSR" id="PIRSR601310-3"/>
    </source>
</evidence>
<dbReference type="PANTHER" id="PTHR46648:SF1">
    <property type="entry name" value="ADENOSINE 5'-MONOPHOSPHORAMIDASE HNT1"/>
    <property type="match status" value="1"/>
</dbReference>
<dbReference type="InterPro" id="IPR001310">
    <property type="entry name" value="Histidine_triad_HIT"/>
</dbReference>
<dbReference type="GO" id="GO:0003824">
    <property type="term" value="F:catalytic activity"/>
    <property type="evidence" value="ECO:0007669"/>
    <property type="project" value="InterPro"/>
</dbReference>
<dbReference type="SUPFAM" id="SSF54197">
    <property type="entry name" value="HIT-like"/>
    <property type="match status" value="1"/>
</dbReference>
<dbReference type="Proteomes" id="UP000254720">
    <property type="component" value="Unassembled WGS sequence"/>
</dbReference>
<name>A0A370G865_9COXI</name>
<dbReference type="Pfam" id="PF01230">
    <property type="entry name" value="HIT"/>
    <property type="match status" value="1"/>
</dbReference>
<dbReference type="GO" id="GO:0009117">
    <property type="term" value="P:nucleotide metabolic process"/>
    <property type="evidence" value="ECO:0007669"/>
    <property type="project" value="TreeGrafter"/>
</dbReference>
<dbReference type="InterPro" id="IPR036265">
    <property type="entry name" value="HIT-like_sf"/>
</dbReference>
<evidence type="ECO:0000256" key="3">
    <source>
        <dbReference type="PROSITE-ProRule" id="PRU00464"/>
    </source>
</evidence>
<protein>
    <submittedName>
        <fullName evidence="5">Histidine triad (HIT) family protein</fullName>
    </submittedName>
</protein>
<dbReference type="RefSeq" id="WP_114835185.1">
    <property type="nucleotide sequence ID" value="NZ_LR699116.1"/>
</dbReference>
<proteinExistence type="predicted"/>
<organism evidence="5 6">
    <name type="scientific">Aquicella lusitana</name>
    <dbReference type="NCBI Taxonomy" id="254246"/>
    <lineage>
        <taxon>Bacteria</taxon>
        <taxon>Pseudomonadati</taxon>
        <taxon>Pseudomonadota</taxon>
        <taxon>Gammaproteobacteria</taxon>
        <taxon>Legionellales</taxon>
        <taxon>Coxiellaceae</taxon>
        <taxon>Aquicella</taxon>
    </lineage>
</organism>
<evidence type="ECO:0000259" key="4">
    <source>
        <dbReference type="PROSITE" id="PS51084"/>
    </source>
</evidence>
<gene>
    <name evidence="5" type="ORF">C8D86_12539</name>
</gene>
<dbReference type="InterPro" id="IPR011146">
    <property type="entry name" value="HIT-like"/>
</dbReference>
<evidence type="ECO:0000313" key="5">
    <source>
        <dbReference type="EMBL" id="RDI39978.1"/>
    </source>
</evidence>
<dbReference type="PROSITE" id="PS51084">
    <property type="entry name" value="HIT_2"/>
    <property type="match status" value="1"/>
</dbReference>
<comment type="caution">
    <text evidence="5">The sequence shown here is derived from an EMBL/GenBank/DDBJ whole genome shotgun (WGS) entry which is preliminary data.</text>
</comment>
<dbReference type="AlphaFoldDB" id="A0A370G865"/>
<dbReference type="InterPro" id="IPR019808">
    <property type="entry name" value="Histidine_triad_CS"/>
</dbReference>
<evidence type="ECO:0000256" key="1">
    <source>
        <dbReference type="PIRSR" id="PIRSR601310-1"/>
    </source>
</evidence>
<dbReference type="OrthoDB" id="9784774at2"/>
<dbReference type="PANTHER" id="PTHR46648">
    <property type="entry name" value="HIT FAMILY PROTEIN 1"/>
    <property type="match status" value="1"/>
</dbReference>
<sequence>METCTFCMISAKKEKAFIVFEDSRFIAFLDQRPLFPGHCLLIPKMHIETFDKLPLQLIRPLFVLSQVITNAVRKGMKAEGTFIAINNRVSQSIPHLHIHIVPRNNKDGLIGFFWPRHKYESDSHMQRTQNKIKSSLKGIIK</sequence>
<reference evidence="5 6" key="1">
    <citation type="submission" date="2018-07" db="EMBL/GenBank/DDBJ databases">
        <title>Genomic Encyclopedia of Type Strains, Phase IV (KMG-IV): sequencing the most valuable type-strain genomes for metagenomic binning, comparative biology and taxonomic classification.</title>
        <authorList>
            <person name="Goeker M."/>
        </authorList>
    </citation>
    <scope>NUCLEOTIDE SEQUENCE [LARGE SCALE GENOMIC DNA]</scope>
    <source>
        <strain evidence="5 6">DSM 16500</strain>
    </source>
</reference>
<feature type="active site" description="Tele-AMP-histidine intermediate" evidence="1">
    <location>
        <position position="97"/>
    </location>
</feature>
<feature type="domain" description="HIT" evidence="4">
    <location>
        <begin position="5"/>
        <end position="110"/>
    </location>
</feature>
<accession>A0A370G865</accession>
<dbReference type="EMBL" id="QQAX01000025">
    <property type="protein sequence ID" value="RDI39978.1"/>
    <property type="molecule type" value="Genomic_DNA"/>
</dbReference>
<feature type="short sequence motif" description="Histidine triad motif" evidence="2 3">
    <location>
        <begin position="95"/>
        <end position="99"/>
    </location>
</feature>
<dbReference type="PRINTS" id="PR00332">
    <property type="entry name" value="HISTRIAD"/>
</dbReference>
<dbReference type="PROSITE" id="PS00892">
    <property type="entry name" value="HIT_1"/>
    <property type="match status" value="1"/>
</dbReference>